<accession>A0A1I5N4A9</accession>
<feature type="transmembrane region" description="Helical" evidence="9">
    <location>
        <begin position="12"/>
        <end position="31"/>
    </location>
</feature>
<dbReference type="PANTHER" id="PTHR47371:SF3">
    <property type="entry name" value="PHOSPHOGLYCEROL TRANSFERASE I"/>
    <property type="match status" value="1"/>
</dbReference>
<evidence type="ECO:0000256" key="6">
    <source>
        <dbReference type="PIRSR" id="PIRSR005091-1"/>
    </source>
</evidence>
<dbReference type="Gene3D" id="3.40.720.10">
    <property type="entry name" value="Alkaline Phosphatase, subunit A"/>
    <property type="match status" value="1"/>
</dbReference>
<evidence type="ECO:0000256" key="9">
    <source>
        <dbReference type="SAM" id="Phobius"/>
    </source>
</evidence>
<dbReference type="PIRSF" id="PIRSF005091">
    <property type="entry name" value="Mmb_sulf_HI1246"/>
    <property type="match status" value="1"/>
</dbReference>
<dbReference type="EMBL" id="FOXH01000001">
    <property type="protein sequence ID" value="SFP16452.1"/>
    <property type="molecule type" value="Genomic_DNA"/>
</dbReference>
<dbReference type="Gene3D" id="3.30.1120.80">
    <property type="match status" value="1"/>
</dbReference>
<keyword evidence="5 9" id="KW-0472">Membrane</keyword>
<keyword evidence="4 9" id="KW-1133">Transmembrane helix</keyword>
<evidence type="ECO:0000256" key="8">
    <source>
        <dbReference type="PIRSR" id="PIRSR005091-3"/>
    </source>
</evidence>
<dbReference type="InterPro" id="IPR000917">
    <property type="entry name" value="Sulfatase_N"/>
</dbReference>
<evidence type="ECO:0000256" key="4">
    <source>
        <dbReference type="ARBA" id="ARBA00022989"/>
    </source>
</evidence>
<dbReference type="OrthoDB" id="9777768at2"/>
<dbReference type="GO" id="GO:0016740">
    <property type="term" value="F:transferase activity"/>
    <property type="evidence" value="ECO:0007669"/>
    <property type="project" value="UniProtKB-KW"/>
</dbReference>
<keyword evidence="12" id="KW-1185">Reference proteome</keyword>
<comment type="subcellular location">
    <subcellularLocation>
        <location evidence="1">Cell membrane</location>
        <topology evidence="1">Multi-pass membrane protein</topology>
    </subcellularLocation>
</comment>
<proteinExistence type="predicted"/>
<feature type="binding site" evidence="8">
    <location>
        <position position="275"/>
    </location>
    <ligand>
        <name>Mn(2+)</name>
        <dbReference type="ChEBI" id="CHEBI:29035"/>
    </ligand>
</feature>
<reference evidence="11 12" key="1">
    <citation type="submission" date="2016-10" db="EMBL/GenBank/DDBJ databases">
        <authorList>
            <person name="de Groot N.N."/>
        </authorList>
    </citation>
    <scope>NUCLEOTIDE SEQUENCE [LARGE SCALE GENOMIC DNA]</scope>
    <source>
        <strain evidence="12">E92,LMG 26720,CCM 7988</strain>
    </source>
</reference>
<evidence type="ECO:0000259" key="10">
    <source>
        <dbReference type="Pfam" id="PF00884"/>
    </source>
</evidence>
<dbReference type="InterPro" id="IPR017850">
    <property type="entry name" value="Alkaline_phosphatase_core_sf"/>
</dbReference>
<dbReference type="GO" id="GO:0046872">
    <property type="term" value="F:metal ion binding"/>
    <property type="evidence" value="ECO:0007669"/>
    <property type="project" value="UniProtKB-KW"/>
</dbReference>
<name>A0A1I5N4A9_9BACT</name>
<evidence type="ECO:0000256" key="5">
    <source>
        <dbReference type="ARBA" id="ARBA00023136"/>
    </source>
</evidence>
<dbReference type="InterPro" id="IPR012160">
    <property type="entry name" value="LtaS-like"/>
</dbReference>
<feature type="binding site" evidence="8">
    <location>
        <position position="485"/>
    </location>
    <ligand>
        <name>Mn(2+)</name>
        <dbReference type="ChEBI" id="CHEBI:29035"/>
    </ligand>
</feature>
<keyword evidence="11" id="KW-0808">Transferase</keyword>
<evidence type="ECO:0000313" key="12">
    <source>
        <dbReference type="Proteomes" id="UP000199306"/>
    </source>
</evidence>
<feature type="transmembrane region" description="Helical" evidence="9">
    <location>
        <begin position="170"/>
        <end position="191"/>
    </location>
</feature>
<dbReference type="GO" id="GO:0005886">
    <property type="term" value="C:plasma membrane"/>
    <property type="evidence" value="ECO:0007669"/>
    <property type="project" value="UniProtKB-SubCell"/>
</dbReference>
<feature type="active site" evidence="6">
    <location>
        <position position="315"/>
    </location>
</feature>
<feature type="binding site" evidence="8">
    <location>
        <position position="486"/>
    </location>
    <ligand>
        <name>Mn(2+)</name>
        <dbReference type="ChEBI" id="CHEBI:29035"/>
    </ligand>
</feature>
<evidence type="ECO:0000256" key="7">
    <source>
        <dbReference type="PIRSR" id="PIRSR005091-2"/>
    </source>
</evidence>
<feature type="binding site" evidence="7">
    <location>
        <position position="431"/>
    </location>
    <ligand>
        <name>substrate</name>
    </ligand>
</feature>
<sequence length="612" mass="70096">MQRRLLFLLQYYSLWLIYFLLAKILFLFYHLTKTSELDSLTILGIFWHGIKLDLSFSAYFSVIPFLLFPVFNTLKIDKFNLIFLKIYTAACLVFSGFIIIADLELYRNWGFRIDATPLMYINHPREMAASAGASPLFLLVSLLLFLLISSFLVFNRFINHLKAFDSYHKWYFFPIGIFLASVLIIPIRGGFQLSPVNQSTVYFSNIPFANHAAINPLWNFFDSVVNKTAESENPFIYFSKKEAKSVVDSLFSEKSTTTLQVLNTDRPNVLIITWESLTAKAFSKTGGLSNVLPELAQLSDEGILFKQCFASGDRSDKGLIAVLSGYPAQPITSIMTMPKKTAKLPVLSKDFRKAGYSTAWYYGGEPEFANIKSYMLNGQFDKLVTKNDFNQEDMQNTRWGADDHVVFNRLLHDLGTYQKPFFVNYFTLSSHEPFIVPMKTVIKGDDEKSMFLNALHYTDKSLGDFIRKAKEQNWWKNTLVVIIADHGHPLPENPLKPNNFHIPMLWLGGALKEKGIVIDKIVSQNDLARTLLNQVHLDSREYIWSKDIFSKDTHEFAYFAFHNGFGLIQPGKWFVFDNVSKQIIQQEGEPSKQDISAGKALVQSTFQDFLDK</sequence>
<feature type="domain" description="Sulfatase N-terminal" evidence="10">
    <location>
        <begin position="267"/>
        <end position="534"/>
    </location>
</feature>
<dbReference type="AlphaFoldDB" id="A0A1I5N4A9"/>
<dbReference type="STRING" id="1079859.SAMN04515674_101587"/>
<evidence type="ECO:0000256" key="3">
    <source>
        <dbReference type="ARBA" id="ARBA00022692"/>
    </source>
</evidence>
<dbReference type="InterPro" id="IPR050448">
    <property type="entry name" value="OpgB/LTA_synthase_biosynth"/>
</dbReference>
<keyword evidence="7" id="KW-0479">Metal-binding</keyword>
<evidence type="ECO:0000256" key="1">
    <source>
        <dbReference type="ARBA" id="ARBA00004651"/>
    </source>
</evidence>
<evidence type="ECO:0000313" key="11">
    <source>
        <dbReference type="EMBL" id="SFP16452.1"/>
    </source>
</evidence>
<feature type="transmembrane region" description="Helical" evidence="9">
    <location>
        <begin position="81"/>
        <end position="101"/>
    </location>
</feature>
<dbReference type="SUPFAM" id="SSF53649">
    <property type="entry name" value="Alkaline phosphatase-like"/>
    <property type="match status" value="1"/>
</dbReference>
<dbReference type="PANTHER" id="PTHR47371">
    <property type="entry name" value="LIPOTEICHOIC ACID SYNTHASE"/>
    <property type="match status" value="1"/>
</dbReference>
<protein>
    <submittedName>
        <fullName evidence="11">Phosphoglycerol transferase MdoB</fullName>
    </submittedName>
</protein>
<dbReference type="Proteomes" id="UP000199306">
    <property type="component" value="Unassembled WGS sequence"/>
</dbReference>
<evidence type="ECO:0000256" key="2">
    <source>
        <dbReference type="ARBA" id="ARBA00022475"/>
    </source>
</evidence>
<dbReference type="RefSeq" id="WP_092011789.1">
    <property type="nucleotide sequence ID" value="NZ_FOXH01000001.1"/>
</dbReference>
<dbReference type="CDD" id="cd16015">
    <property type="entry name" value="LTA_synthase"/>
    <property type="match status" value="1"/>
</dbReference>
<feature type="transmembrane region" description="Helical" evidence="9">
    <location>
        <begin position="136"/>
        <end position="158"/>
    </location>
</feature>
<keyword evidence="3 9" id="KW-0812">Transmembrane</keyword>
<keyword evidence="2" id="KW-1003">Cell membrane</keyword>
<keyword evidence="7" id="KW-0464">Manganese</keyword>
<organism evidence="11 12">
    <name type="scientific">Pseudarcicella hirudinis</name>
    <dbReference type="NCBI Taxonomy" id="1079859"/>
    <lineage>
        <taxon>Bacteria</taxon>
        <taxon>Pseudomonadati</taxon>
        <taxon>Bacteroidota</taxon>
        <taxon>Cytophagia</taxon>
        <taxon>Cytophagales</taxon>
        <taxon>Flectobacillaceae</taxon>
        <taxon>Pseudarcicella</taxon>
    </lineage>
</organism>
<gene>
    <name evidence="11" type="ORF">SAMN04515674_101587</name>
</gene>
<dbReference type="Pfam" id="PF00884">
    <property type="entry name" value="Sulfatase"/>
    <property type="match status" value="1"/>
</dbReference>